<dbReference type="Proteomes" id="UP000257143">
    <property type="component" value="Unassembled WGS sequence"/>
</dbReference>
<dbReference type="Pfam" id="PF07238">
    <property type="entry name" value="PilZ"/>
    <property type="match status" value="1"/>
</dbReference>
<evidence type="ECO:0000259" key="4">
    <source>
        <dbReference type="PROSITE" id="PS50887"/>
    </source>
</evidence>
<keyword evidence="6" id="KW-1185">Reference proteome</keyword>
<dbReference type="InterPro" id="IPR029787">
    <property type="entry name" value="Nucleotide_cyclase"/>
</dbReference>
<sequence length="845" mass="96867">MLANFNKKKKLQAYLEQEMHSYQEIFENSPDILLFVVDLKGVIVNVHGGIIRLLGVDVDEIVGKKYRSYIYKEDVKIVKDYFTKVWNGETLYVKYRVTNKIGDIIPIDVTLTPIQLEDREVIGFYGLTHDISTERHLKQENLKLQERLKSIIHHAHEIIGILDSEGKFIFESPSIESSLGYKVAEITGQKSFDFVHPDDLPTVMRKFDEILNRPNTPFTIELRLRHKIGEWRDFTVVCTNLLENPNVNGIVCNLQDITEIKRQALEIQYMAYHDYLTKLPNRRAFEDRLDLESRLANVDGRKFAVLIFNLDGFKFLNDTFGHDIGDLLLMEVARKVNSALHNDIEMMARIGGDEFAILMTNLHAIDHIEKIAKAVLHVFEKSFKVKDYQLYLTASIGISIYPESGEDAASLMKNAGVAVYLAEKAGHNTYEIISPTANVETYKLFSLRNELRHAFHNDQFLVYYQPIMHAETNEIDAVEALVRWNHPIWGIVLPNEFIPLAEESGLIIEIGEWVLKTACKKLRSWHDAGYMVKASVNLSLIQFSQIDLIDIITSTLQENDLDPKWLTLEITETAMLEQKEKVLKKIAQIRALGIQISLDDFGAGFASFKNLKDIKPDILKIDKSLVKDIPSEQDSTEIVASIIQLAHRLSIQVVAEGIETKEQKELLLKLECERMQGYLFSKPVSEENIEKVLERTINTEIDPLPFQEQRAYFRLDLQYPLEALMTISELNGKKVQLGYTKVLFENLGPGGLRFLSNIKLPVSSDILIKFQTTLTDEDLTFYGTIVHESELDGLNRYGVEFIMDEQERGNLITKFNQLQVQLKKSPLLPGSPFVTEDVFTYFKQL</sequence>
<dbReference type="InterPro" id="IPR035919">
    <property type="entry name" value="EAL_sf"/>
</dbReference>
<dbReference type="InterPro" id="IPR000014">
    <property type="entry name" value="PAS"/>
</dbReference>
<dbReference type="SMART" id="SM00267">
    <property type="entry name" value="GGDEF"/>
    <property type="match status" value="1"/>
</dbReference>
<evidence type="ECO:0000313" key="6">
    <source>
        <dbReference type="Proteomes" id="UP000257143"/>
    </source>
</evidence>
<protein>
    <submittedName>
        <fullName evidence="5">Diguanylate cyclase</fullName>
    </submittedName>
</protein>
<dbReference type="InterPro" id="IPR001610">
    <property type="entry name" value="PAC"/>
</dbReference>
<dbReference type="Pfam" id="PF00563">
    <property type="entry name" value="EAL"/>
    <property type="match status" value="1"/>
</dbReference>
<evidence type="ECO:0000313" key="5">
    <source>
        <dbReference type="EMBL" id="RDW21354.1"/>
    </source>
</evidence>
<dbReference type="InterPro" id="IPR001633">
    <property type="entry name" value="EAL_dom"/>
</dbReference>
<dbReference type="InterPro" id="IPR043128">
    <property type="entry name" value="Rev_trsase/Diguanyl_cyclase"/>
</dbReference>
<evidence type="ECO:0000259" key="3">
    <source>
        <dbReference type="PROSITE" id="PS50883"/>
    </source>
</evidence>
<dbReference type="CDD" id="cd01949">
    <property type="entry name" value="GGDEF"/>
    <property type="match status" value="1"/>
</dbReference>
<dbReference type="InterPro" id="IPR052155">
    <property type="entry name" value="Biofilm_reg_signaling"/>
</dbReference>
<dbReference type="GO" id="GO:0035438">
    <property type="term" value="F:cyclic-di-GMP binding"/>
    <property type="evidence" value="ECO:0007669"/>
    <property type="project" value="InterPro"/>
</dbReference>
<dbReference type="SMART" id="SM00052">
    <property type="entry name" value="EAL"/>
    <property type="match status" value="1"/>
</dbReference>
<dbReference type="InterPro" id="IPR000700">
    <property type="entry name" value="PAS-assoc_C"/>
</dbReference>
<comment type="caution">
    <text evidence="5">The sequence shown here is derived from an EMBL/GenBank/DDBJ whole genome shotgun (WGS) entry which is preliminary data.</text>
</comment>
<dbReference type="Pfam" id="PF08447">
    <property type="entry name" value="PAS_3"/>
    <property type="match status" value="1"/>
</dbReference>
<organism evidence="5 6">
    <name type="scientific">Oceanobacillus arenosus</name>
    <dbReference type="NCBI Taxonomy" id="1229153"/>
    <lineage>
        <taxon>Bacteria</taxon>
        <taxon>Bacillati</taxon>
        <taxon>Bacillota</taxon>
        <taxon>Bacilli</taxon>
        <taxon>Bacillales</taxon>
        <taxon>Bacillaceae</taxon>
        <taxon>Oceanobacillus</taxon>
    </lineage>
</organism>
<accession>A0A3D8PZA1</accession>
<gene>
    <name evidence="5" type="ORF">CWR48_02795</name>
</gene>
<feature type="domain" description="PAS" evidence="1">
    <location>
        <begin position="18"/>
        <end position="89"/>
    </location>
</feature>
<feature type="domain" description="EAL" evidence="3">
    <location>
        <begin position="444"/>
        <end position="697"/>
    </location>
</feature>
<dbReference type="PROSITE" id="PS50113">
    <property type="entry name" value="PAC"/>
    <property type="match status" value="1"/>
</dbReference>
<dbReference type="OrthoDB" id="9759607at2"/>
<proteinExistence type="predicted"/>
<dbReference type="Pfam" id="PF08448">
    <property type="entry name" value="PAS_4"/>
    <property type="match status" value="1"/>
</dbReference>
<dbReference type="SUPFAM" id="SSF141868">
    <property type="entry name" value="EAL domain-like"/>
    <property type="match status" value="1"/>
</dbReference>
<evidence type="ECO:0000259" key="1">
    <source>
        <dbReference type="PROSITE" id="PS50112"/>
    </source>
</evidence>
<dbReference type="RefSeq" id="WP_115771525.1">
    <property type="nucleotide sequence ID" value="NZ_PIOC01000003.1"/>
</dbReference>
<dbReference type="PROSITE" id="PS50883">
    <property type="entry name" value="EAL"/>
    <property type="match status" value="1"/>
</dbReference>
<dbReference type="AlphaFoldDB" id="A0A3D8PZA1"/>
<dbReference type="Gene3D" id="3.30.70.270">
    <property type="match status" value="1"/>
</dbReference>
<dbReference type="SUPFAM" id="SSF55073">
    <property type="entry name" value="Nucleotide cyclase"/>
    <property type="match status" value="1"/>
</dbReference>
<dbReference type="InterPro" id="IPR000160">
    <property type="entry name" value="GGDEF_dom"/>
</dbReference>
<dbReference type="PANTHER" id="PTHR44757">
    <property type="entry name" value="DIGUANYLATE CYCLASE DGCP"/>
    <property type="match status" value="1"/>
</dbReference>
<dbReference type="NCBIfam" id="TIGR00229">
    <property type="entry name" value="sensory_box"/>
    <property type="match status" value="2"/>
</dbReference>
<feature type="domain" description="GGDEF" evidence="4">
    <location>
        <begin position="301"/>
        <end position="435"/>
    </location>
</feature>
<dbReference type="CDD" id="cd00130">
    <property type="entry name" value="PAS"/>
    <property type="match status" value="2"/>
</dbReference>
<dbReference type="PANTHER" id="PTHR44757:SF2">
    <property type="entry name" value="BIOFILM ARCHITECTURE MAINTENANCE PROTEIN MBAA"/>
    <property type="match status" value="1"/>
</dbReference>
<name>A0A3D8PZA1_9BACI</name>
<evidence type="ECO:0000259" key="2">
    <source>
        <dbReference type="PROSITE" id="PS50113"/>
    </source>
</evidence>
<dbReference type="Pfam" id="PF00990">
    <property type="entry name" value="GGDEF"/>
    <property type="match status" value="1"/>
</dbReference>
<dbReference type="NCBIfam" id="TIGR00254">
    <property type="entry name" value="GGDEF"/>
    <property type="match status" value="1"/>
</dbReference>
<dbReference type="Gene3D" id="3.30.450.20">
    <property type="entry name" value="PAS domain"/>
    <property type="match status" value="2"/>
</dbReference>
<feature type="domain" description="PAS" evidence="1">
    <location>
        <begin position="144"/>
        <end position="214"/>
    </location>
</feature>
<dbReference type="PROSITE" id="PS50112">
    <property type="entry name" value="PAS"/>
    <property type="match status" value="2"/>
</dbReference>
<dbReference type="Gene3D" id="3.20.20.450">
    <property type="entry name" value="EAL domain"/>
    <property type="match status" value="1"/>
</dbReference>
<dbReference type="CDD" id="cd01948">
    <property type="entry name" value="EAL"/>
    <property type="match status" value="1"/>
</dbReference>
<dbReference type="InterPro" id="IPR013656">
    <property type="entry name" value="PAS_4"/>
</dbReference>
<dbReference type="SMART" id="SM00091">
    <property type="entry name" value="PAS"/>
    <property type="match status" value="2"/>
</dbReference>
<dbReference type="PROSITE" id="PS50887">
    <property type="entry name" value="GGDEF"/>
    <property type="match status" value="1"/>
</dbReference>
<reference evidence="6" key="1">
    <citation type="submission" date="2017-11" db="EMBL/GenBank/DDBJ databases">
        <authorList>
            <person name="Zhu W."/>
        </authorList>
    </citation>
    <scope>NUCLEOTIDE SEQUENCE [LARGE SCALE GENOMIC DNA]</scope>
    <source>
        <strain evidence="6">CAU 1183</strain>
    </source>
</reference>
<dbReference type="SUPFAM" id="SSF55785">
    <property type="entry name" value="PYP-like sensor domain (PAS domain)"/>
    <property type="match status" value="2"/>
</dbReference>
<dbReference type="InterPro" id="IPR035965">
    <property type="entry name" value="PAS-like_dom_sf"/>
</dbReference>
<dbReference type="SMART" id="SM00086">
    <property type="entry name" value="PAC"/>
    <property type="match status" value="2"/>
</dbReference>
<dbReference type="InterPro" id="IPR009875">
    <property type="entry name" value="PilZ_domain"/>
</dbReference>
<dbReference type="InterPro" id="IPR013655">
    <property type="entry name" value="PAS_fold_3"/>
</dbReference>
<feature type="domain" description="PAC" evidence="2">
    <location>
        <begin position="91"/>
        <end position="143"/>
    </location>
</feature>
<dbReference type="EMBL" id="PIOC01000003">
    <property type="protein sequence ID" value="RDW21354.1"/>
    <property type="molecule type" value="Genomic_DNA"/>
</dbReference>